<dbReference type="PANTHER" id="PTHR13325:SF3">
    <property type="entry name" value="MEMBRANE-BOUND TRANSCRIPTION FACTOR SITE-2 PROTEASE"/>
    <property type="match status" value="1"/>
</dbReference>
<dbReference type="SUPFAM" id="SSF50156">
    <property type="entry name" value="PDZ domain-like"/>
    <property type="match status" value="1"/>
</dbReference>
<feature type="transmembrane region" description="Helical" evidence="7">
    <location>
        <begin position="148"/>
        <end position="168"/>
    </location>
</feature>
<evidence type="ECO:0000256" key="6">
    <source>
        <dbReference type="ARBA" id="ARBA00032658"/>
    </source>
</evidence>
<dbReference type="Proteomes" id="UP001359559">
    <property type="component" value="Unassembled WGS sequence"/>
</dbReference>
<evidence type="ECO:0000259" key="8">
    <source>
        <dbReference type="Pfam" id="PF02163"/>
    </source>
</evidence>
<dbReference type="Pfam" id="PF02163">
    <property type="entry name" value="Peptidase_M50"/>
    <property type="match status" value="1"/>
</dbReference>
<keyword evidence="4 7" id="KW-1133">Transmembrane helix</keyword>
<dbReference type="InterPro" id="IPR008915">
    <property type="entry name" value="Peptidase_M50"/>
</dbReference>
<sequence length="531" mass="59161">MEVEARRIRRFGPQRATHNTLLPLHSYHVSNTLSCWYCDYKISAFNKRLFHYGRSHARFLKVWFSIGVGFALSALLGVTLILLWEVASTLHLFSGSNKLGNFASTLLFGFPPLLSLADAGYICISTIISVFVHEFGHAVAATSEGIQIEYIAIFIAILFPGALVAFNYELLQTLPHLAALRVYSAGIWHNAVCCAACGLALFLLPLILFPFYSSGHNPMVLDVPPTSPLSGYLIPGDVILSVDNVPIRNAQEWLKLNTLTYNVKLNNVNMSQHTEDLEVVNKIKGYCVPSFMMEERKIIKLLEDQHACPSELTAFAKVLCPSYVTMDDGQIETDLLNSGKSMYCLNAKNVVKRNRCGDDWGLGTTNGSGCTCSQDEFCLAPVQEPGLVWVEIRYLSPSHDCLLHERNRFLSNVKETNCGGTFIFVGDVISMAHSIQLSSYQPRWGPRIVAYFPNLVERILIWTFHVSLALALVNGLPVYFLDGESILDATLSHFTALSPRKRKKVLRLCLLGGLLMSIIVLFRELTSLVVF</sequence>
<dbReference type="InterPro" id="IPR036034">
    <property type="entry name" value="PDZ_sf"/>
</dbReference>
<feature type="transmembrane region" description="Helical" evidence="7">
    <location>
        <begin position="119"/>
        <end position="136"/>
    </location>
</feature>
<proteinExistence type="inferred from homology"/>
<evidence type="ECO:0000313" key="10">
    <source>
        <dbReference type="Proteomes" id="UP001359559"/>
    </source>
</evidence>
<comment type="similarity">
    <text evidence="2">Belongs to the peptidase M50A family.</text>
</comment>
<evidence type="ECO:0000256" key="3">
    <source>
        <dbReference type="ARBA" id="ARBA00022692"/>
    </source>
</evidence>
<feature type="transmembrane region" description="Helical" evidence="7">
    <location>
        <begin position="62"/>
        <end position="84"/>
    </location>
</feature>
<dbReference type="GO" id="GO:0005737">
    <property type="term" value="C:cytoplasm"/>
    <property type="evidence" value="ECO:0007669"/>
    <property type="project" value="TreeGrafter"/>
</dbReference>
<dbReference type="GO" id="GO:1905897">
    <property type="term" value="P:regulation of response to endoplasmic reticulum stress"/>
    <property type="evidence" value="ECO:0007669"/>
    <property type="project" value="TreeGrafter"/>
</dbReference>
<feature type="domain" description="Peptidase M50" evidence="8">
    <location>
        <begin position="123"/>
        <end position="505"/>
    </location>
</feature>
<keyword evidence="10" id="KW-1185">Reference proteome</keyword>
<dbReference type="PANTHER" id="PTHR13325">
    <property type="entry name" value="PROTEASE M50 MEMBRANE-BOUND TRANSCRIPTION FACTOR SITE 2 PROTEASE"/>
    <property type="match status" value="1"/>
</dbReference>
<dbReference type="GO" id="GO:0016020">
    <property type="term" value="C:membrane"/>
    <property type="evidence" value="ECO:0007669"/>
    <property type="project" value="InterPro"/>
</dbReference>
<accession>A0AAN9I255</accession>
<name>A0AAN9I255_CLITE</name>
<dbReference type="EMBL" id="JAYKXN010000008">
    <property type="protein sequence ID" value="KAK7263032.1"/>
    <property type="molecule type" value="Genomic_DNA"/>
</dbReference>
<evidence type="ECO:0000256" key="2">
    <source>
        <dbReference type="ARBA" id="ARBA00009989"/>
    </source>
</evidence>
<feature type="transmembrane region" description="Helical" evidence="7">
    <location>
        <begin position="505"/>
        <end position="522"/>
    </location>
</feature>
<comment type="caution">
    <text evidence="9">The sequence shown here is derived from an EMBL/GenBank/DDBJ whole genome shotgun (WGS) entry which is preliminary data.</text>
</comment>
<keyword evidence="3 7" id="KW-0812">Transmembrane</keyword>
<evidence type="ECO:0000313" key="9">
    <source>
        <dbReference type="EMBL" id="KAK7263032.1"/>
    </source>
</evidence>
<evidence type="ECO:0000256" key="5">
    <source>
        <dbReference type="ARBA" id="ARBA00023136"/>
    </source>
</evidence>
<evidence type="ECO:0000256" key="1">
    <source>
        <dbReference type="ARBA" id="ARBA00004127"/>
    </source>
</evidence>
<gene>
    <name evidence="9" type="ORF">RJT34_30616</name>
</gene>
<dbReference type="GO" id="GO:0004222">
    <property type="term" value="F:metalloendopeptidase activity"/>
    <property type="evidence" value="ECO:0007669"/>
    <property type="project" value="InterPro"/>
</dbReference>
<feature type="transmembrane region" description="Helical" evidence="7">
    <location>
        <begin position="188"/>
        <end position="209"/>
    </location>
</feature>
<dbReference type="InterPro" id="IPR001193">
    <property type="entry name" value="MBTPS2"/>
</dbReference>
<dbReference type="GO" id="GO:0031293">
    <property type="term" value="P:membrane protein intracellular domain proteolysis"/>
    <property type="evidence" value="ECO:0007669"/>
    <property type="project" value="TreeGrafter"/>
</dbReference>
<dbReference type="GO" id="GO:0012505">
    <property type="term" value="C:endomembrane system"/>
    <property type="evidence" value="ECO:0007669"/>
    <property type="project" value="UniProtKB-SubCell"/>
</dbReference>
<reference evidence="9 10" key="1">
    <citation type="submission" date="2024-01" db="EMBL/GenBank/DDBJ databases">
        <title>The genomes of 5 underutilized Papilionoideae crops provide insights into root nodulation and disease resistance.</title>
        <authorList>
            <person name="Yuan L."/>
        </authorList>
    </citation>
    <scope>NUCLEOTIDE SEQUENCE [LARGE SCALE GENOMIC DNA]</scope>
    <source>
        <strain evidence="9">LY-2023</strain>
        <tissue evidence="9">Leaf</tissue>
    </source>
</reference>
<dbReference type="PRINTS" id="PR01000">
    <property type="entry name" value="SREBPS2PTASE"/>
</dbReference>
<evidence type="ECO:0000256" key="4">
    <source>
        <dbReference type="ARBA" id="ARBA00022989"/>
    </source>
</evidence>
<protein>
    <recommendedName>
        <fullName evidence="6">Endopeptidase S2P</fullName>
    </recommendedName>
</protein>
<organism evidence="9 10">
    <name type="scientific">Clitoria ternatea</name>
    <name type="common">Butterfly pea</name>
    <dbReference type="NCBI Taxonomy" id="43366"/>
    <lineage>
        <taxon>Eukaryota</taxon>
        <taxon>Viridiplantae</taxon>
        <taxon>Streptophyta</taxon>
        <taxon>Embryophyta</taxon>
        <taxon>Tracheophyta</taxon>
        <taxon>Spermatophyta</taxon>
        <taxon>Magnoliopsida</taxon>
        <taxon>eudicotyledons</taxon>
        <taxon>Gunneridae</taxon>
        <taxon>Pentapetalae</taxon>
        <taxon>rosids</taxon>
        <taxon>fabids</taxon>
        <taxon>Fabales</taxon>
        <taxon>Fabaceae</taxon>
        <taxon>Papilionoideae</taxon>
        <taxon>50 kb inversion clade</taxon>
        <taxon>NPAAA clade</taxon>
        <taxon>indigoferoid/millettioid clade</taxon>
        <taxon>Phaseoleae</taxon>
        <taxon>Clitoria</taxon>
    </lineage>
</organism>
<keyword evidence="5 7" id="KW-0472">Membrane</keyword>
<dbReference type="AlphaFoldDB" id="A0AAN9I255"/>
<comment type="subcellular location">
    <subcellularLocation>
        <location evidence="1">Endomembrane system</location>
        <topology evidence="1">Multi-pass membrane protein</topology>
    </subcellularLocation>
</comment>
<evidence type="ECO:0000256" key="7">
    <source>
        <dbReference type="SAM" id="Phobius"/>
    </source>
</evidence>